<evidence type="ECO:0000256" key="2">
    <source>
        <dbReference type="SAM" id="Phobius"/>
    </source>
</evidence>
<dbReference type="GO" id="GO:0003677">
    <property type="term" value="F:DNA binding"/>
    <property type="evidence" value="ECO:0007669"/>
    <property type="project" value="UniProtKB-KW"/>
</dbReference>
<name>A0A124E5G4_MYCFO</name>
<gene>
    <name evidence="3" type="ORF">RMCFA_6312</name>
</gene>
<evidence type="ECO:0000313" key="4">
    <source>
        <dbReference type="Proteomes" id="UP000069705"/>
    </source>
</evidence>
<keyword evidence="2" id="KW-0472">Membrane</keyword>
<dbReference type="AlphaFoldDB" id="A0A124E5G4"/>
<evidence type="ECO:0000256" key="1">
    <source>
        <dbReference type="SAM" id="MobiDB-lite"/>
    </source>
</evidence>
<keyword evidence="2" id="KW-0812">Transmembrane</keyword>
<keyword evidence="2" id="KW-1133">Transmembrane helix</keyword>
<organism evidence="3 4">
    <name type="scientific">Mycolicibacterium fortuitum subsp. acetamidolyticum</name>
    <dbReference type="NCBI Taxonomy" id="144550"/>
    <lineage>
        <taxon>Bacteria</taxon>
        <taxon>Bacillati</taxon>
        <taxon>Actinomycetota</taxon>
        <taxon>Actinomycetes</taxon>
        <taxon>Mycobacteriales</taxon>
        <taxon>Mycobacteriaceae</taxon>
        <taxon>Mycolicibacterium</taxon>
    </lineage>
</organism>
<reference evidence="3 4" key="1">
    <citation type="journal article" date="2016" name="Genome Announc.">
        <title>Draft Genome Sequences of Five Rapidly Growing Mycobacterium Species, M. thermoresistibile, M. fortuitum subsp. acetamidolyticum, M. canariasense, M. brisbanense, and M. novocastrense.</title>
        <authorList>
            <person name="Katahira K."/>
            <person name="Ogura Y."/>
            <person name="Gotoh Y."/>
            <person name="Hayashi T."/>
        </authorList>
    </citation>
    <scope>NUCLEOTIDE SEQUENCE [LARGE SCALE GENOMIC DNA]</scope>
    <source>
        <strain evidence="3 4">JCM6368</strain>
    </source>
</reference>
<sequence length="167" mass="17150">MEHQRSWGPSHNPDLPGGIQLGKTGGYWWAIAGGAVVTIPLLIRTTTGQSAEGQSAWLVIAAMAASAVAVGAGEARRGLRFASGRWVLFTVATAAVLASAWGIPAAAYLLGFYGWPRYAEQRQRSKAAAAAAGRGAKIGNRSATKAFGRNGSDGAQASNLPSLPGGF</sequence>
<protein>
    <submittedName>
        <fullName evidence="3">Transcriptional regulator containing an amidase domain and an AraC-type DNA-binding HTH domain</fullName>
    </submittedName>
</protein>
<feature type="region of interest" description="Disordered" evidence="1">
    <location>
        <begin position="143"/>
        <end position="167"/>
    </location>
</feature>
<proteinExistence type="predicted"/>
<feature type="transmembrane region" description="Helical" evidence="2">
    <location>
        <begin position="26"/>
        <end position="43"/>
    </location>
</feature>
<comment type="caution">
    <text evidence="3">The sequence shown here is derived from an EMBL/GenBank/DDBJ whole genome shotgun (WGS) entry which is preliminary data.</text>
</comment>
<feature type="transmembrane region" description="Helical" evidence="2">
    <location>
        <begin position="55"/>
        <end position="74"/>
    </location>
</feature>
<reference evidence="4" key="2">
    <citation type="submission" date="2016-02" db="EMBL/GenBank/DDBJ databases">
        <title>Draft genome sequence of five rapidly growing Mycobacterium species.</title>
        <authorList>
            <person name="Katahira K."/>
            <person name="Gotou Y."/>
            <person name="Iida K."/>
            <person name="Ogura Y."/>
            <person name="Hayashi T."/>
        </authorList>
    </citation>
    <scope>NUCLEOTIDE SEQUENCE [LARGE SCALE GENOMIC DNA]</scope>
    <source>
        <strain evidence="4">JCM6368</strain>
    </source>
</reference>
<dbReference type="Proteomes" id="UP000069705">
    <property type="component" value="Unassembled WGS sequence"/>
</dbReference>
<feature type="transmembrane region" description="Helical" evidence="2">
    <location>
        <begin position="86"/>
        <end position="115"/>
    </location>
</feature>
<evidence type="ECO:0000313" key="3">
    <source>
        <dbReference type="EMBL" id="GAT06201.1"/>
    </source>
</evidence>
<accession>A0A124E5G4</accession>
<dbReference type="EMBL" id="BCSZ01000069">
    <property type="protein sequence ID" value="GAT06201.1"/>
    <property type="molecule type" value="Genomic_DNA"/>
</dbReference>
<dbReference type="RefSeq" id="WP_201027996.1">
    <property type="nucleotide sequence ID" value="NZ_BCSZ01000069.1"/>
</dbReference>
<keyword evidence="3" id="KW-0238">DNA-binding</keyword>
<feature type="non-terminal residue" evidence="3">
    <location>
        <position position="167"/>
    </location>
</feature>